<proteinExistence type="predicted"/>
<evidence type="ECO:0000259" key="4">
    <source>
        <dbReference type="PROSITE" id="PS50093"/>
    </source>
</evidence>
<dbReference type="PANTHER" id="PTHR19328:SF13">
    <property type="entry name" value="HIPL1 PROTEIN"/>
    <property type="match status" value="1"/>
</dbReference>
<dbReference type="SMART" id="SM00089">
    <property type="entry name" value="PKD"/>
    <property type="match status" value="1"/>
</dbReference>
<dbReference type="PROSITE" id="PS50093">
    <property type="entry name" value="PKD"/>
    <property type="match status" value="1"/>
</dbReference>
<feature type="chain" id="PRO_5042171889" description="PKD domain-containing protein" evidence="3">
    <location>
        <begin position="28"/>
        <end position="974"/>
    </location>
</feature>
<dbReference type="InterPro" id="IPR013783">
    <property type="entry name" value="Ig-like_fold"/>
</dbReference>
<dbReference type="InterPro" id="IPR036426">
    <property type="entry name" value="Bulb-type_lectin_dom_sf"/>
</dbReference>
<gene>
    <name evidence="5" type="ORF">CYCCA115_LOCUS21704</name>
</gene>
<dbReference type="PANTHER" id="PTHR19328">
    <property type="entry name" value="HEDGEHOG-INTERACTING PROTEIN"/>
    <property type="match status" value="1"/>
</dbReference>
<organism evidence="5 6">
    <name type="scientific">Cylindrotheca closterium</name>
    <dbReference type="NCBI Taxonomy" id="2856"/>
    <lineage>
        <taxon>Eukaryota</taxon>
        <taxon>Sar</taxon>
        <taxon>Stramenopiles</taxon>
        <taxon>Ochrophyta</taxon>
        <taxon>Bacillariophyta</taxon>
        <taxon>Bacillariophyceae</taxon>
        <taxon>Bacillariophycidae</taxon>
        <taxon>Bacillariales</taxon>
        <taxon>Bacillariaceae</taxon>
        <taxon>Cylindrotheca</taxon>
    </lineage>
</organism>
<dbReference type="InterPro" id="IPR011042">
    <property type="entry name" value="6-blade_b-propeller_TolB-like"/>
</dbReference>
<dbReference type="EMBL" id="CAKOGP040002258">
    <property type="protein sequence ID" value="CAJ1966121.1"/>
    <property type="molecule type" value="Genomic_DNA"/>
</dbReference>
<dbReference type="InterPro" id="IPR012938">
    <property type="entry name" value="Glc/Sorbosone_DH"/>
</dbReference>
<keyword evidence="2" id="KW-1133">Transmembrane helix</keyword>
<feature type="signal peptide" evidence="3">
    <location>
        <begin position="1"/>
        <end position="27"/>
    </location>
</feature>
<dbReference type="AlphaFoldDB" id="A0AAD2G8F3"/>
<evidence type="ECO:0000313" key="6">
    <source>
        <dbReference type="Proteomes" id="UP001295423"/>
    </source>
</evidence>
<dbReference type="Gene3D" id="2.120.10.30">
    <property type="entry name" value="TolB, C-terminal domain"/>
    <property type="match status" value="1"/>
</dbReference>
<keyword evidence="6" id="KW-1185">Reference proteome</keyword>
<dbReference type="InterPro" id="IPR035986">
    <property type="entry name" value="PKD_dom_sf"/>
</dbReference>
<feature type="transmembrane region" description="Helical" evidence="2">
    <location>
        <begin position="955"/>
        <end position="973"/>
    </location>
</feature>
<dbReference type="CDD" id="cd00146">
    <property type="entry name" value="PKD"/>
    <property type="match status" value="1"/>
</dbReference>
<dbReference type="Gene3D" id="2.60.40.10">
    <property type="entry name" value="Immunoglobulins"/>
    <property type="match status" value="1"/>
</dbReference>
<accession>A0AAD2G8F3</accession>
<comment type="caution">
    <text evidence="5">The sequence shown here is derived from an EMBL/GenBank/DDBJ whole genome shotgun (WGS) entry which is preliminary data.</text>
</comment>
<keyword evidence="2" id="KW-0812">Transmembrane</keyword>
<dbReference type="Gene3D" id="2.90.10.10">
    <property type="entry name" value="Bulb-type lectin domain"/>
    <property type="match status" value="1"/>
</dbReference>
<dbReference type="Pfam" id="PF07995">
    <property type="entry name" value="GSDH"/>
    <property type="match status" value="1"/>
</dbReference>
<dbReference type="Proteomes" id="UP001295423">
    <property type="component" value="Unassembled WGS sequence"/>
</dbReference>
<keyword evidence="3" id="KW-0732">Signal</keyword>
<dbReference type="InterPro" id="IPR011041">
    <property type="entry name" value="Quinoprot_gluc/sorb_DH_b-prop"/>
</dbReference>
<feature type="region of interest" description="Disordered" evidence="1">
    <location>
        <begin position="850"/>
        <end position="949"/>
    </location>
</feature>
<evidence type="ECO:0000313" key="5">
    <source>
        <dbReference type="EMBL" id="CAJ1966121.1"/>
    </source>
</evidence>
<feature type="compositionally biased region" description="Low complexity" evidence="1">
    <location>
        <begin position="931"/>
        <end position="944"/>
    </location>
</feature>
<feature type="compositionally biased region" description="Low complexity" evidence="1">
    <location>
        <begin position="888"/>
        <end position="923"/>
    </location>
</feature>
<evidence type="ECO:0000256" key="1">
    <source>
        <dbReference type="SAM" id="MobiDB-lite"/>
    </source>
</evidence>
<sequence length="974" mass="104618">MTMFRLIVKIFSVSSLLLLVSLKDASAALPPNFDEKLVKSLSLLTDFVFLPDGQMLISEKNGKIHVMENPLSLDSGIRTVMNLEGVICNNGERGVNSMLVDPNFNSNRYVYVYYTWNKNNFCGTDSDQAPVNRLSRFTLANDFSFGSEKHLVQTDPVVKQYHNAGGIVWGNDGNIWLVTGDGGEREHNFYTAAGQRPDNLRAKLIRITPSGGIPSDNPFRGSNSARCNDTGMTSEGKECQEIYALGLRNPWSMSSDPYVTDKVRLLINDVGGSAWEEVNEAGSDHRAANYGFPVREGPCKLAKTTDCDNQDAEFTSPYYYYIHRTNPDPEKKDEGAGTAGDFLPPNSGWPAEFNGSYFYADFVFNEIYRLVENGGSDCKSCNPPTSRFDAVPFFQVPRITRIHFGPDDNGKKAMYYISHGGDGFSPGIRKIFYAGSANRVPVAKIDANPTFGALPLTVTFDGSSSTDPDGDSLSYEWDLNGNGNVDSTSSSTTFTFENAGMYTGTLTVKDGNGGTSTQTIRIDAGNVPPVPRITMPLDDTLFSVGDVLTLVGSATDEQEGALPDSALEWYVDKYHADHTHPYLAWTSGNNIAIDPAPIPEDFMAATNSFLRIYLKVADSTGLSATVTRDIYPNKVTMDFTSEPSGMTLILDGYEVTTPYTGVSWDKHTLKLEAPDQGLMVFDSWSDAADRVHNIPVGGDVGSSFRAIFRELQLNTILTSASSGITSEDGPVAIDGLNGLTIEQLSNGKLMIMNTINSSMIWESNPSSVTESTYRTFLQSDGNFITRRTTDDAVVWKSQSEGGKVDSSCGSAFLAIEATAQILGVYCGAEDNSSGSLWSIETGPVLAATGAPTLATPTMEPTIETSLPTRMPTGVGADPTAAPAVPMEPTTDVADPTAAPAAPMEPTTDGADNPTTAPAAPMEPTTDEVDDPTAAPAAPTGSGSDRGIDDSAATSGVPTFFFVSMIVLFGIVAAL</sequence>
<dbReference type="SUPFAM" id="SSF49299">
    <property type="entry name" value="PKD domain"/>
    <property type="match status" value="1"/>
</dbReference>
<dbReference type="InterPro" id="IPR022409">
    <property type="entry name" value="PKD/Chitinase_dom"/>
</dbReference>
<protein>
    <recommendedName>
        <fullName evidence="4">PKD domain-containing protein</fullName>
    </recommendedName>
</protein>
<feature type="domain" description="PKD" evidence="4">
    <location>
        <begin position="441"/>
        <end position="522"/>
    </location>
</feature>
<dbReference type="InterPro" id="IPR000601">
    <property type="entry name" value="PKD_dom"/>
</dbReference>
<dbReference type="SUPFAM" id="SSF51110">
    <property type="entry name" value="alpha-D-mannose-specific plant lectins"/>
    <property type="match status" value="1"/>
</dbReference>
<name>A0AAD2G8F3_9STRA</name>
<keyword evidence="2" id="KW-0472">Membrane</keyword>
<dbReference type="Pfam" id="PF18911">
    <property type="entry name" value="PKD_4"/>
    <property type="match status" value="1"/>
</dbReference>
<evidence type="ECO:0000256" key="2">
    <source>
        <dbReference type="SAM" id="Phobius"/>
    </source>
</evidence>
<reference evidence="5" key="1">
    <citation type="submission" date="2023-08" db="EMBL/GenBank/DDBJ databases">
        <authorList>
            <person name="Audoor S."/>
            <person name="Bilcke G."/>
        </authorList>
    </citation>
    <scope>NUCLEOTIDE SEQUENCE</scope>
</reference>
<evidence type="ECO:0000256" key="3">
    <source>
        <dbReference type="SAM" id="SignalP"/>
    </source>
</evidence>
<dbReference type="SUPFAM" id="SSF50952">
    <property type="entry name" value="Soluble quinoprotein glucose dehydrogenase"/>
    <property type="match status" value="1"/>
</dbReference>